<comment type="subcellular location">
    <subcellularLocation>
        <location evidence="1">Cytoplasm</location>
        <location evidence="1">Cytoskeleton</location>
    </subcellularLocation>
</comment>
<dbReference type="Pfam" id="PF00235">
    <property type="entry name" value="Profilin"/>
    <property type="match status" value="1"/>
</dbReference>
<dbReference type="SUPFAM" id="SSF55770">
    <property type="entry name" value="Profilin (actin-binding protein)"/>
    <property type="match status" value="1"/>
</dbReference>
<dbReference type="InterPro" id="IPR005455">
    <property type="entry name" value="PFN_euk"/>
</dbReference>
<evidence type="ECO:0000313" key="9">
    <source>
        <dbReference type="Proteomes" id="UP001266305"/>
    </source>
</evidence>
<comment type="caution">
    <text evidence="8">The sequence shown here is derived from an EMBL/GenBank/DDBJ whole genome shotgun (WGS) entry which is preliminary data.</text>
</comment>
<organism evidence="8 9">
    <name type="scientific">Saguinus oedipus</name>
    <name type="common">Cotton-top tamarin</name>
    <name type="synonym">Oedipomidas oedipus</name>
    <dbReference type="NCBI Taxonomy" id="9490"/>
    <lineage>
        <taxon>Eukaryota</taxon>
        <taxon>Metazoa</taxon>
        <taxon>Chordata</taxon>
        <taxon>Craniata</taxon>
        <taxon>Vertebrata</taxon>
        <taxon>Euteleostomi</taxon>
        <taxon>Mammalia</taxon>
        <taxon>Eutheria</taxon>
        <taxon>Euarchontoglires</taxon>
        <taxon>Primates</taxon>
        <taxon>Haplorrhini</taxon>
        <taxon>Platyrrhini</taxon>
        <taxon>Cebidae</taxon>
        <taxon>Callitrichinae</taxon>
        <taxon>Saguinus</taxon>
    </lineage>
</organism>
<keyword evidence="5 7" id="KW-0009">Actin-binding</keyword>
<accession>A0ABQ9UQ53</accession>
<dbReference type="EMBL" id="JASSZA010000011">
    <property type="protein sequence ID" value="KAK2098919.1"/>
    <property type="molecule type" value="Genomic_DNA"/>
</dbReference>
<evidence type="ECO:0000256" key="2">
    <source>
        <dbReference type="ARBA" id="ARBA00010058"/>
    </source>
</evidence>
<dbReference type="InterPro" id="IPR001128">
    <property type="entry name" value="Cyt_P450"/>
</dbReference>
<evidence type="ECO:0000256" key="6">
    <source>
        <dbReference type="ARBA" id="ARBA00023212"/>
    </source>
</evidence>
<sequence length="310" mass="33956">MSPELSASPARLPRHQQRCQQLTAGWNAHINSLEVEGTCQDTAAVGCKDLPSIWTAVPGKTFTNIRPAEVGVLIGKDWSSFLMNGLTLGGQKCSVIPDPLLQDGELSMDLHTKSTSGARNFNITVTMTVRTLVLLIGKEELPELSHSTAVPLVCRHPATMWQLVTLLLFTLTYFFWPKRKSPGAKYPKSLLSLPLVGSLPFLPRHGHMHQNLFKLQKKYGPIYSLRMGSNNTVIVGNHQLAKEVLMKKGKDFSGRPQMGAVISNDISGMLMSLLLSLLLCSQARRATDHPETLLLRTPLNTPAGSSASQL</sequence>
<gene>
    <name evidence="8" type="ORF">P7K49_024370</name>
</gene>
<name>A0ABQ9UQ53_SAGOE</name>
<keyword evidence="4" id="KW-0963">Cytoplasm</keyword>
<dbReference type="PANTHER" id="PTHR13936">
    <property type="entry name" value="PROFILIN"/>
    <property type="match status" value="1"/>
</dbReference>
<dbReference type="InterPro" id="IPR048278">
    <property type="entry name" value="PFN"/>
</dbReference>
<dbReference type="Gene3D" id="3.30.450.30">
    <property type="entry name" value="Dynein light chain 2a, cytoplasmic"/>
    <property type="match status" value="1"/>
</dbReference>
<evidence type="ECO:0000256" key="3">
    <source>
        <dbReference type="ARBA" id="ARBA00010617"/>
    </source>
</evidence>
<proteinExistence type="inferred from homology"/>
<evidence type="ECO:0000256" key="5">
    <source>
        <dbReference type="ARBA" id="ARBA00023203"/>
    </source>
</evidence>
<dbReference type="InterPro" id="IPR005454">
    <property type="entry name" value="Profilin1/2/3_vertebrate"/>
</dbReference>
<evidence type="ECO:0000256" key="4">
    <source>
        <dbReference type="ARBA" id="ARBA00022490"/>
    </source>
</evidence>
<dbReference type="SMART" id="SM00392">
    <property type="entry name" value="PROF"/>
    <property type="match status" value="1"/>
</dbReference>
<comment type="similarity">
    <text evidence="3">Belongs to the cytochrome P450 family.</text>
</comment>
<dbReference type="InterPro" id="IPR036396">
    <property type="entry name" value="Cyt_P450_sf"/>
</dbReference>
<protein>
    <recommendedName>
        <fullName evidence="7">Profilin</fullName>
    </recommendedName>
</protein>
<reference evidence="8 9" key="1">
    <citation type="submission" date="2023-05" db="EMBL/GenBank/DDBJ databases">
        <title>B98-5 Cell Line De Novo Hybrid Assembly: An Optical Mapping Approach.</title>
        <authorList>
            <person name="Kananen K."/>
            <person name="Auerbach J.A."/>
            <person name="Kautto E."/>
            <person name="Blachly J.S."/>
        </authorList>
    </citation>
    <scope>NUCLEOTIDE SEQUENCE [LARGE SCALE GENOMIC DNA]</scope>
    <source>
        <strain evidence="8">B95-8</strain>
        <tissue evidence="8">Cell line</tissue>
    </source>
</reference>
<evidence type="ECO:0000256" key="1">
    <source>
        <dbReference type="ARBA" id="ARBA00004245"/>
    </source>
</evidence>
<dbReference type="PRINTS" id="PR01639">
    <property type="entry name" value="PROFILINMAML"/>
</dbReference>
<dbReference type="InterPro" id="IPR036140">
    <property type="entry name" value="PFN_sf"/>
</dbReference>
<keyword evidence="6" id="KW-0206">Cytoskeleton</keyword>
<dbReference type="PANTHER" id="PTHR13936:SF14">
    <property type="entry name" value="PROFILIN-1"/>
    <property type="match status" value="1"/>
</dbReference>
<evidence type="ECO:0000256" key="7">
    <source>
        <dbReference type="RuleBase" id="RU003909"/>
    </source>
</evidence>
<dbReference type="Proteomes" id="UP001266305">
    <property type="component" value="Unassembled WGS sequence"/>
</dbReference>
<keyword evidence="9" id="KW-1185">Reference proteome</keyword>
<comment type="similarity">
    <text evidence="2 7">Belongs to the profilin family.</text>
</comment>
<evidence type="ECO:0000313" key="8">
    <source>
        <dbReference type="EMBL" id="KAK2098919.1"/>
    </source>
</evidence>
<dbReference type="Pfam" id="PF00067">
    <property type="entry name" value="p450"/>
    <property type="match status" value="1"/>
</dbReference>
<dbReference type="SUPFAM" id="SSF48264">
    <property type="entry name" value="Cytochrome P450"/>
    <property type="match status" value="1"/>
</dbReference>
<dbReference type="Gene3D" id="1.10.630.10">
    <property type="entry name" value="Cytochrome P450"/>
    <property type="match status" value="1"/>
</dbReference>